<sequence length="214" mass="24137">MNDHGNLIPGTVSAMRYEQIRDTLIRTKQDVEERLAHAENARLNESMRDQFSELSFVDNHPADVASEVYLRGLDVGQRVRDEAHLADIDSALSAMENGTYGTCEKCQQPIDTERLMAMPTARLCLTCQRHEERLNTPHRPVEEEVLAPGFGQYDLDEKDATGFDAEDSYQAVARYNIGSGGIDSNDHLNDMDDNEGIVDEMDRISQSEYEDQLP</sequence>
<dbReference type="EMBL" id="JBHUCX010000083">
    <property type="protein sequence ID" value="MFD1677025.1"/>
    <property type="molecule type" value="Genomic_DNA"/>
</dbReference>
<dbReference type="PANTHER" id="PTHR33823">
    <property type="entry name" value="RNA POLYMERASE-BINDING TRANSCRIPTION FACTOR DKSA-RELATED"/>
    <property type="match status" value="1"/>
</dbReference>
<name>A0ABW4JMH0_9BACL</name>
<evidence type="ECO:0000259" key="5">
    <source>
        <dbReference type="Pfam" id="PF01258"/>
    </source>
</evidence>
<proteinExistence type="predicted"/>
<evidence type="ECO:0000256" key="4">
    <source>
        <dbReference type="PROSITE-ProRule" id="PRU00510"/>
    </source>
</evidence>
<evidence type="ECO:0000256" key="2">
    <source>
        <dbReference type="ARBA" id="ARBA00022771"/>
    </source>
</evidence>
<feature type="zinc finger region" description="dksA C4-type" evidence="4">
    <location>
        <begin position="103"/>
        <end position="127"/>
    </location>
</feature>
<dbReference type="PROSITE" id="PS01102">
    <property type="entry name" value="ZF_DKSA_1"/>
    <property type="match status" value="1"/>
</dbReference>
<dbReference type="InterPro" id="IPR014240">
    <property type="entry name" value="YteA"/>
</dbReference>
<dbReference type="InterPro" id="IPR000962">
    <property type="entry name" value="Znf_DskA_TraR"/>
</dbReference>
<dbReference type="SUPFAM" id="SSF109635">
    <property type="entry name" value="DnaK suppressor protein DksA, alpha-hairpin domain"/>
    <property type="match status" value="1"/>
</dbReference>
<evidence type="ECO:0000256" key="1">
    <source>
        <dbReference type="ARBA" id="ARBA00022723"/>
    </source>
</evidence>
<dbReference type="InterPro" id="IPR037187">
    <property type="entry name" value="DnaK_N"/>
</dbReference>
<dbReference type="Pfam" id="PF01258">
    <property type="entry name" value="zf-dskA_traR"/>
    <property type="match status" value="1"/>
</dbReference>
<evidence type="ECO:0000256" key="3">
    <source>
        <dbReference type="ARBA" id="ARBA00022833"/>
    </source>
</evidence>
<dbReference type="InterPro" id="IPR020458">
    <property type="entry name" value="Znf_DskA_TraR_CS"/>
</dbReference>
<evidence type="ECO:0000313" key="7">
    <source>
        <dbReference type="Proteomes" id="UP001597079"/>
    </source>
</evidence>
<keyword evidence="3" id="KW-0862">Zinc</keyword>
<protein>
    <submittedName>
        <fullName evidence="6">TraR/DksA C4-type zinc finger protein</fullName>
    </submittedName>
</protein>
<gene>
    <name evidence="6" type="ORF">ACFSB2_20325</name>
</gene>
<dbReference type="PANTHER" id="PTHR33823:SF4">
    <property type="entry name" value="GENERAL STRESS PROTEIN 16O"/>
    <property type="match status" value="1"/>
</dbReference>
<keyword evidence="7" id="KW-1185">Reference proteome</keyword>
<keyword evidence="1" id="KW-0479">Metal-binding</keyword>
<organism evidence="6 7">
    <name type="scientific">Alicyclobacillus fodiniaquatilis</name>
    <dbReference type="NCBI Taxonomy" id="1661150"/>
    <lineage>
        <taxon>Bacteria</taxon>
        <taxon>Bacillati</taxon>
        <taxon>Bacillota</taxon>
        <taxon>Bacilli</taxon>
        <taxon>Bacillales</taxon>
        <taxon>Alicyclobacillaceae</taxon>
        <taxon>Alicyclobacillus</taxon>
    </lineage>
</organism>
<evidence type="ECO:0000313" key="6">
    <source>
        <dbReference type="EMBL" id="MFD1677025.1"/>
    </source>
</evidence>
<dbReference type="PROSITE" id="PS51128">
    <property type="entry name" value="ZF_DKSA_2"/>
    <property type="match status" value="1"/>
</dbReference>
<reference evidence="7" key="1">
    <citation type="journal article" date="2019" name="Int. J. Syst. Evol. Microbiol.">
        <title>The Global Catalogue of Microorganisms (GCM) 10K type strain sequencing project: providing services to taxonomists for standard genome sequencing and annotation.</title>
        <authorList>
            <consortium name="The Broad Institute Genomics Platform"/>
            <consortium name="The Broad Institute Genome Sequencing Center for Infectious Disease"/>
            <person name="Wu L."/>
            <person name="Ma J."/>
        </authorList>
    </citation>
    <scope>NUCLEOTIDE SEQUENCE [LARGE SCALE GENOMIC DNA]</scope>
    <source>
        <strain evidence="7">CGMCC 1.12286</strain>
    </source>
</reference>
<feature type="domain" description="Zinc finger DksA/TraR C4-type" evidence="5">
    <location>
        <begin position="98"/>
        <end position="133"/>
    </location>
</feature>
<comment type="caution">
    <text evidence="6">The sequence shown here is derived from an EMBL/GenBank/DDBJ whole genome shotgun (WGS) entry which is preliminary data.</text>
</comment>
<dbReference type="RefSeq" id="WP_377944935.1">
    <property type="nucleotide sequence ID" value="NZ_JBHUCX010000083.1"/>
</dbReference>
<accession>A0ABW4JMH0</accession>
<dbReference type="NCBIfam" id="TIGR02890">
    <property type="entry name" value="bacill_yteA"/>
    <property type="match status" value="1"/>
</dbReference>
<dbReference type="Gene3D" id="1.20.120.910">
    <property type="entry name" value="DksA, coiled-coil domain"/>
    <property type="match status" value="1"/>
</dbReference>
<keyword evidence="2" id="KW-0863">Zinc-finger</keyword>
<dbReference type="SUPFAM" id="SSF57716">
    <property type="entry name" value="Glucocorticoid receptor-like (DNA-binding domain)"/>
    <property type="match status" value="1"/>
</dbReference>
<dbReference type="Proteomes" id="UP001597079">
    <property type="component" value="Unassembled WGS sequence"/>
</dbReference>